<accession>A0A7S2CUZ2</accession>
<gene>
    <name evidence="2" type="ORF">FPAR1323_LOCUS13434</name>
</gene>
<proteinExistence type="predicted"/>
<evidence type="ECO:0008006" key="3">
    <source>
        <dbReference type="Google" id="ProtNLM"/>
    </source>
</evidence>
<feature type="region of interest" description="Disordered" evidence="1">
    <location>
        <begin position="67"/>
        <end position="162"/>
    </location>
</feature>
<sequence>MKCFSVIGQWKGQVSVANDLTVAELRQVVAAQSGLDGGNMLCKGKTLADEMPVSSLKQGAKIMLMKGRSGATRAKQRAVPEPLGAAEEPAPPSPAESQPNRVQEPATSVPPRSTKRKQRYKDLVANIKNSEIPETSKLSRTESEEQRSKGLGGGAFSKLDRI</sequence>
<dbReference type="AlphaFoldDB" id="A0A7S2CUZ2"/>
<reference evidence="2" key="1">
    <citation type="submission" date="2021-01" db="EMBL/GenBank/DDBJ databases">
        <authorList>
            <person name="Corre E."/>
            <person name="Pelletier E."/>
            <person name="Niang G."/>
            <person name="Scheremetjew M."/>
            <person name="Finn R."/>
            <person name="Kale V."/>
            <person name="Holt S."/>
            <person name="Cochrane G."/>
            <person name="Meng A."/>
            <person name="Brown T."/>
            <person name="Cohen L."/>
        </authorList>
    </citation>
    <scope>NUCLEOTIDE SEQUENCE</scope>
    <source>
        <strain evidence="2">RCC1693</strain>
    </source>
</reference>
<evidence type="ECO:0000256" key="1">
    <source>
        <dbReference type="SAM" id="MobiDB-lite"/>
    </source>
</evidence>
<dbReference type="InterPro" id="IPR029071">
    <property type="entry name" value="Ubiquitin-like_domsf"/>
</dbReference>
<dbReference type="SUPFAM" id="SSF54236">
    <property type="entry name" value="Ubiquitin-like"/>
    <property type="match status" value="1"/>
</dbReference>
<evidence type="ECO:0000313" key="2">
    <source>
        <dbReference type="EMBL" id="CAD9435502.1"/>
    </source>
</evidence>
<feature type="compositionally biased region" description="Polar residues" evidence="1">
    <location>
        <begin position="127"/>
        <end position="136"/>
    </location>
</feature>
<protein>
    <recommendedName>
        <fullName evidence="3">Ubiquitin-like domain-containing protein</fullName>
    </recommendedName>
</protein>
<organism evidence="2">
    <name type="scientific">Florenciella parvula</name>
    <dbReference type="NCBI Taxonomy" id="236787"/>
    <lineage>
        <taxon>Eukaryota</taxon>
        <taxon>Sar</taxon>
        <taxon>Stramenopiles</taxon>
        <taxon>Ochrophyta</taxon>
        <taxon>Dictyochophyceae</taxon>
        <taxon>Florenciellales</taxon>
        <taxon>Florenciella</taxon>
    </lineage>
</organism>
<name>A0A7S2CUZ2_9STRA</name>
<feature type="compositionally biased region" description="Basic and acidic residues" evidence="1">
    <location>
        <begin position="137"/>
        <end position="148"/>
    </location>
</feature>
<dbReference type="EMBL" id="HBGT01025796">
    <property type="protein sequence ID" value="CAD9435502.1"/>
    <property type="molecule type" value="Transcribed_RNA"/>
</dbReference>